<comment type="caution">
    <text evidence="2">The sequence shown here is derived from an EMBL/GenBank/DDBJ whole genome shotgun (WGS) entry which is preliminary data.</text>
</comment>
<dbReference type="AlphaFoldDB" id="A0A437J8P6"/>
<protein>
    <submittedName>
        <fullName evidence="2">DUF4880 domain-containing protein</fullName>
    </submittedName>
</protein>
<evidence type="ECO:0000313" key="3">
    <source>
        <dbReference type="Proteomes" id="UP000282977"/>
    </source>
</evidence>
<dbReference type="Pfam" id="PF16220">
    <property type="entry name" value="DUF4880"/>
    <property type="match status" value="1"/>
</dbReference>
<dbReference type="OrthoDB" id="9798846at2"/>
<evidence type="ECO:0000313" key="2">
    <source>
        <dbReference type="EMBL" id="RVT41881.1"/>
    </source>
</evidence>
<dbReference type="Proteomes" id="UP000282977">
    <property type="component" value="Unassembled WGS sequence"/>
</dbReference>
<feature type="domain" description="FecR N-terminal" evidence="1">
    <location>
        <begin position="12"/>
        <end position="50"/>
    </location>
</feature>
<sequence length="120" mass="12772">MHRPEQAQIEETAAQLLVRLLSDPDSAEEARIHDWIAADPRHAVAFARAECAWEQAGSLANTSRLSVDDGAAAPSYRRHHVRSFMLGGVAAASLLLASSAAPSQTDIALASARCQSSKLP</sequence>
<gene>
    <name evidence="2" type="ORF">ENE74_06350</name>
</gene>
<dbReference type="InterPro" id="IPR032623">
    <property type="entry name" value="FecR_N"/>
</dbReference>
<evidence type="ECO:0000259" key="1">
    <source>
        <dbReference type="Pfam" id="PF16220"/>
    </source>
</evidence>
<accession>A0A437J8P6</accession>
<name>A0A437J8P6_9SPHN</name>
<organism evidence="2 3">
    <name type="scientific">Sphingobium algorifonticola</name>
    <dbReference type="NCBI Taxonomy" id="2008318"/>
    <lineage>
        <taxon>Bacteria</taxon>
        <taxon>Pseudomonadati</taxon>
        <taxon>Pseudomonadota</taxon>
        <taxon>Alphaproteobacteria</taxon>
        <taxon>Sphingomonadales</taxon>
        <taxon>Sphingomonadaceae</taxon>
        <taxon>Sphingobium</taxon>
    </lineage>
</organism>
<reference evidence="2 3" key="1">
    <citation type="submission" date="2019-01" db="EMBL/GenBank/DDBJ databases">
        <authorList>
            <person name="Chen W.-M."/>
        </authorList>
    </citation>
    <scope>NUCLEOTIDE SEQUENCE [LARGE SCALE GENOMIC DNA]</scope>
    <source>
        <strain evidence="2 3">TLA-22</strain>
    </source>
</reference>
<dbReference type="EMBL" id="RZUL01000002">
    <property type="protein sequence ID" value="RVT41881.1"/>
    <property type="molecule type" value="Genomic_DNA"/>
</dbReference>
<keyword evidence="3" id="KW-1185">Reference proteome</keyword>
<proteinExistence type="predicted"/>